<dbReference type="EMBL" id="LN679101">
    <property type="protein sequence ID" value="CEL55955.1"/>
    <property type="molecule type" value="Genomic_DNA"/>
</dbReference>
<gene>
    <name evidence="1" type="ORF">RSOLAG1IB_01968</name>
</gene>
<dbReference type="AlphaFoldDB" id="A0A0B7FEC4"/>
<organism evidence="1 2">
    <name type="scientific">Thanatephorus cucumeris (strain AG1-IB / isolate 7/3/14)</name>
    <name type="common">Lettuce bottom rot fungus</name>
    <name type="synonym">Rhizoctonia solani</name>
    <dbReference type="NCBI Taxonomy" id="1108050"/>
    <lineage>
        <taxon>Eukaryota</taxon>
        <taxon>Fungi</taxon>
        <taxon>Dikarya</taxon>
        <taxon>Basidiomycota</taxon>
        <taxon>Agaricomycotina</taxon>
        <taxon>Agaricomycetes</taxon>
        <taxon>Cantharellales</taxon>
        <taxon>Ceratobasidiaceae</taxon>
        <taxon>Rhizoctonia</taxon>
        <taxon>Rhizoctonia solani AG-1</taxon>
    </lineage>
</organism>
<protein>
    <submittedName>
        <fullName evidence="1">Uncharacterized protein</fullName>
    </submittedName>
</protein>
<name>A0A0B7FEC4_THACB</name>
<keyword evidence="2" id="KW-1185">Reference proteome</keyword>
<evidence type="ECO:0000313" key="1">
    <source>
        <dbReference type="EMBL" id="CEL55955.1"/>
    </source>
</evidence>
<proteinExistence type="predicted"/>
<evidence type="ECO:0000313" key="2">
    <source>
        <dbReference type="Proteomes" id="UP000059188"/>
    </source>
</evidence>
<accession>A0A0B7FEC4</accession>
<dbReference type="Proteomes" id="UP000059188">
    <property type="component" value="Unassembled WGS sequence"/>
</dbReference>
<sequence length="172" mass="20035">MSAFDGFSTSMWDALPVSFEPTTTAPPIESCISMKSWKPCRETFGAYLQWMYNVNADEPKFEPFKDRFSETIVAVFSHESAIGVTLTQRKGRRNDTVARGYYEAMRPLLSIFLDQLPVSDNNMKAFIERIFHESRRRIWMSRKPGSRRDRLTMGWGGNIHTDISKFVTRNWF</sequence>
<reference evidence="1 2" key="1">
    <citation type="submission" date="2014-11" db="EMBL/GenBank/DDBJ databases">
        <authorList>
            <person name="Wibberg Daniel"/>
        </authorList>
    </citation>
    <scope>NUCLEOTIDE SEQUENCE [LARGE SCALE GENOMIC DNA]</scope>
    <source>
        <strain evidence="1">Rhizoctonia solani AG1-IB 7/3/14</strain>
    </source>
</reference>